<dbReference type="CTD" id="130540"/>
<dbReference type="Proteomes" id="UP000018468">
    <property type="component" value="Linkage group LG12"/>
</dbReference>
<evidence type="ECO:0000313" key="3">
    <source>
        <dbReference type="Ensembl" id="ENSLOCP00000013151.1"/>
    </source>
</evidence>
<evidence type="ECO:0000256" key="2">
    <source>
        <dbReference type="SAM" id="MobiDB-lite"/>
    </source>
</evidence>
<dbReference type="eggNOG" id="ENOG502R2KT">
    <property type="taxonomic scope" value="Eukaryota"/>
</dbReference>
<dbReference type="GO" id="GO:0005737">
    <property type="term" value="C:cytoplasm"/>
    <property type="evidence" value="ECO:0000318"/>
    <property type="project" value="GO_Central"/>
</dbReference>
<dbReference type="InterPro" id="IPR026674">
    <property type="entry name" value="FLACC1"/>
</dbReference>
<reference evidence="3" key="3">
    <citation type="submission" date="2025-09" db="UniProtKB">
        <authorList>
            <consortium name="Ensembl"/>
        </authorList>
    </citation>
    <scope>IDENTIFICATION</scope>
</reference>
<feature type="coiled-coil region" evidence="1">
    <location>
        <begin position="139"/>
        <end position="232"/>
    </location>
</feature>
<keyword evidence="4" id="KW-1185">Reference proteome</keyword>
<dbReference type="EMBL" id="AHAT01034431">
    <property type="status" value="NOT_ANNOTATED_CDS"/>
    <property type="molecule type" value="Genomic_DNA"/>
</dbReference>
<evidence type="ECO:0000256" key="1">
    <source>
        <dbReference type="SAM" id="Coils"/>
    </source>
</evidence>
<protein>
    <submittedName>
        <fullName evidence="3">Flagellum associated containing coiled-coil domains 1</fullName>
    </submittedName>
</protein>
<dbReference type="GeneID" id="107078844"/>
<organism evidence="3 4">
    <name type="scientific">Lepisosteus oculatus</name>
    <name type="common">Spotted gar</name>
    <dbReference type="NCBI Taxonomy" id="7918"/>
    <lineage>
        <taxon>Eukaryota</taxon>
        <taxon>Metazoa</taxon>
        <taxon>Chordata</taxon>
        <taxon>Craniata</taxon>
        <taxon>Vertebrata</taxon>
        <taxon>Euteleostomi</taxon>
        <taxon>Actinopterygii</taxon>
        <taxon>Neopterygii</taxon>
        <taxon>Holostei</taxon>
        <taxon>Semionotiformes</taxon>
        <taxon>Lepisosteidae</taxon>
        <taxon>Lepisosteus</taxon>
    </lineage>
</organism>
<dbReference type="EMBL" id="AHAT01034432">
    <property type="status" value="NOT_ANNOTATED_CDS"/>
    <property type="molecule type" value="Genomic_DNA"/>
</dbReference>
<dbReference type="HOGENOM" id="CLU_597101_0_0_1"/>
<dbReference type="PANTHER" id="PTHR21707">
    <property type="entry name" value="FLAGELLUM-ASSOCIATED COILED-COIL DOMAIN-CONTAINING PROTEIN 1"/>
    <property type="match status" value="1"/>
</dbReference>
<feature type="coiled-coil region" evidence="1">
    <location>
        <begin position="321"/>
        <end position="369"/>
    </location>
</feature>
<dbReference type="GeneTree" id="ENSGT00400000022323"/>
<dbReference type="AlphaFoldDB" id="W5MXP2"/>
<feature type="compositionally biased region" description="Polar residues" evidence="2">
    <location>
        <begin position="431"/>
        <end position="445"/>
    </location>
</feature>
<feature type="coiled-coil region" evidence="1">
    <location>
        <begin position="257"/>
        <end position="288"/>
    </location>
</feature>
<reference evidence="4" key="1">
    <citation type="submission" date="2011-12" db="EMBL/GenBank/DDBJ databases">
        <title>The Draft Genome of Lepisosteus oculatus.</title>
        <authorList>
            <consortium name="The Broad Institute Genome Assembly &amp; Analysis Group"/>
            <consortium name="Computational R&amp;D Group"/>
            <consortium name="and Sequencing Platform"/>
            <person name="Di Palma F."/>
            <person name="Alfoldi J."/>
            <person name="Johnson J."/>
            <person name="Berlin A."/>
            <person name="Gnerre S."/>
            <person name="Jaffe D."/>
            <person name="MacCallum I."/>
            <person name="Young S."/>
            <person name="Walker B.J."/>
            <person name="Lander E.S."/>
            <person name="Lindblad-Toh K."/>
        </authorList>
    </citation>
    <scope>NUCLEOTIDE SEQUENCE [LARGE SCALE GENOMIC DNA]</scope>
</reference>
<dbReference type="InParanoid" id="W5MXP2"/>
<dbReference type="Ensembl" id="ENSLOCT00000013179.1">
    <property type="protein sequence ID" value="ENSLOCP00000013151.1"/>
    <property type="gene ID" value="ENSLOCG00000010735.1"/>
</dbReference>
<reference evidence="3" key="2">
    <citation type="submission" date="2025-08" db="UniProtKB">
        <authorList>
            <consortium name="Ensembl"/>
        </authorList>
    </citation>
    <scope>IDENTIFICATION</scope>
</reference>
<dbReference type="Bgee" id="ENSLOCG00000010735">
    <property type="expression patterns" value="Expressed in testis and 9 other cell types or tissues"/>
</dbReference>
<keyword evidence="1" id="KW-0175">Coiled coil</keyword>
<evidence type="ECO:0000313" key="4">
    <source>
        <dbReference type="Proteomes" id="UP000018468"/>
    </source>
</evidence>
<dbReference type="STRING" id="7918.ENSLOCP00000013151"/>
<name>W5MXP2_LEPOC</name>
<sequence length="458" mass="52673">MYTHNIATQCTCLSVINSKRTTEQTAGLGRTSPVPGRTGRAAPGGLIRHQRCASASPRPKVEPPTSRPGGRPASVRLTSSFRRKREAWCWSKQAQKKKDDVESVELSPGYTLTRGKNHFAVTLGEELFGLPSQSSKTITEDLKEQIGKLTALLEDEKRSHQETRRKLTEEAESRVQEIEQKHGAEIRQLLHTYRSEVMAIEAQQKKLLEEEMACAEERYGKLEKEHELMKSSFRAYKDNLSEEMELRWNKKEIDWRLQSEKKQQNELLKQKQELMGQFQQEKDEMRQAFEGQISALSRSHHKETEELHKQYGKAVEEGKLLDKAREEITALTSEAAENKALITKLNAVLKQTQQELLIQKGKLAELEKSLNQKISAVDNRHRNRLHALMNENTDLRRRFFSKCEELYEERAKTEKEDTARLRRVKEKLLSAIQQRESQASQNRQTAGPRPTTAPHTGQ</sequence>
<dbReference type="KEGG" id="loc:107078844"/>
<accession>W5MXP2</accession>
<dbReference type="OrthoDB" id="10013155at2759"/>
<dbReference type="OMA" id="MEKEYKY"/>
<feature type="region of interest" description="Disordered" evidence="2">
    <location>
        <begin position="428"/>
        <end position="458"/>
    </location>
</feature>
<dbReference type="PANTHER" id="PTHR21707:SF42">
    <property type="entry name" value="FLAGELLUM-ASSOCIATED COILED-COIL DOMAIN-CONTAINING PROTEIN 1"/>
    <property type="match status" value="1"/>
</dbReference>
<proteinExistence type="predicted"/>
<feature type="region of interest" description="Disordered" evidence="2">
    <location>
        <begin position="22"/>
        <end position="78"/>
    </location>
</feature>